<dbReference type="Gene3D" id="1.10.1900.10">
    <property type="entry name" value="c-terminal domain of poly(a) binding protein"/>
    <property type="match status" value="1"/>
</dbReference>
<dbReference type="RefSeq" id="WP_101437867.1">
    <property type="nucleotide sequence ID" value="NZ_PJMY01000003.1"/>
</dbReference>
<sequence length="127" mass="14634">MGNEGKSRYLHYLEVVTGPLEDKKRYRRYKARVEELPPDYRAAIKALHRYLQYFGPGTAESHLRMLDDLIDLFEQSVANGTTVRDIVGAEPVEFAEEFLRSYPEGNWISRERARLTESIDRAVAGAE</sequence>
<dbReference type="OrthoDB" id="8083683at2"/>
<evidence type="ECO:0000313" key="1">
    <source>
        <dbReference type="EMBL" id="PKV94445.1"/>
    </source>
</evidence>
<keyword evidence="2" id="KW-1185">Reference proteome</keyword>
<protein>
    <submittedName>
        <fullName evidence="1">DNA-binding ferritin-like protein (Dps family)</fullName>
    </submittedName>
</protein>
<dbReference type="AlphaFoldDB" id="A0A2N3WKR3"/>
<reference evidence="1 2" key="1">
    <citation type="submission" date="2017-12" db="EMBL/GenBank/DDBJ databases">
        <title>Sequencing the genomes of 1000 Actinobacteria strains.</title>
        <authorList>
            <person name="Klenk H.-P."/>
        </authorList>
    </citation>
    <scope>NUCLEOTIDE SEQUENCE [LARGE SCALE GENOMIC DNA]</scope>
    <source>
        <strain evidence="1 2">DSM 45165</strain>
    </source>
</reference>
<gene>
    <name evidence="1" type="ORF">ATK30_5323</name>
</gene>
<dbReference type="SUPFAM" id="SSF158560">
    <property type="entry name" value="BH3980-like"/>
    <property type="match status" value="1"/>
</dbReference>
<dbReference type="Proteomes" id="UP000233750">
    <property type="component" value="Unassembled WGS sequence"/>
</dbReference>
<proteinExistence type="predicted"/>
<accession>A0A2N3WKR3</accession>
<dbReference type="InterPro" id="IPR008316">
    <property type="entry name" value="UCP029876"/>
</dbReference>
<comment type="caution">
    <text evidence="1">The sequence shown here is derived from an EMBL/GenBank/DDBJ whole genome shotgun (WGS) entry which is preliminary data.</text>
</comment>
<organism evidence="1 2">
    <name type="scientific">Amycolatopsis echigonensis</name>
    <dbReference type="NCBI Taxonomy" id="2576905"/>
    <lineage>
        <taxon>Bacteria</taxon>
        <taxon>Bacillati</taxon>
        <taxon>Actinomycetota</taxon>
        <taxon>Actinomycetes</taxon>
        <taxon>Pseudonocardiales</taxon>
        <taxon>Pseudonocardiaceae</taxon>
        <taxon>Amycolatopsis</taxon>
    </lineage>
</organism>
<evidence type="ECO:0000313" key="2">
    <source>
        <dbReference type="Proteomes" id="UP000233750"/>
    </source>
</evidence>
<dbReference type="EMBL" id="PJMY01000003">
    <property type="protein sequence ID" value="PKV94445.1"/>
    <property type="molecule type" value="Genomic_DNA"/>
</dbReference>
<name>A0A2N3WKR3_9PSEU</name>
<dbReference type="Pfam" id="PF06304">
    <property type="entry name" value="DUF1048"/>
    <property type="match status" value="1"/>
</dbReference>